<comment type="caution">
    <text evidence="1">The sequence shown here is derived from an EMBL/GenBank/DDBJ whole genome shotgun (WGS) entry which is preliminary data.</text>
</comment>
<protein>
    <submittedName>
        <fullName evidence="1">Uncharacterized protein</fullName>
    </submittedName>
</protein>
<dbReference type="RefSeq" id="XP_018141559.2">
    <property type="nucleotide sequence ID" value="XM_018284727.2"/>
</dbReference>
<reference evidence="1 2" key="1">
    <citation type="journal article" date="2016" name="PLoS Pathog.">
        <title>Biosynthesis of antibiotic leucinostatins in bio-control fungus Purpureocillium lilacinum and their inhibition on phytophthora revealed by genome mining.</title>
        <authorList>
            <person name="Wang G."/>
            <person name="Liu Z."/>
            <person name="Lin R."/>
            <person name="Li E."/>
            <person name="Mao Z."/>
            <person name="Ling J."/>
            <person name="Yang Y."/>
            <person name="Yin W.B."/>
            <person name="Xie B."/>
        </authorList>
    </citation>
    <scope>NUCLEOTIDE SEQUENCE [LARGE SCALE GENOMIC DNA]</scope>
    <source>
        <strain evidence="1">170</strain>
    </source>
</reference>
<dbReference type="KEGG" id="pchm:VFPPC_17974"/>
<organism evidence="1 2">
    <name type="scientific">Pochonia chlamydosporia 170</name>
    <dbReference type="NCBI Taxonomy" id="1380566"/>
    <lineage>
        <taxon>Eukaryota</taxon>
        <taxon>Fungi</taxon>
        <taxon>Dikarya</taxon>
        <taxon>Ascomycota</taxon>
        <taxon>Pezizomycotina</taxon>
        <taxon>Sordariomycetes</taxon>
        <taxon>Hypocreomycetidae</taxon>
        <taxon>Hypocreales</taxon>
        <taxon>Clavicipitaceae</taxon>
        <taxon>Pochonia</taxon>
    </lineage>
</organism>
<name>A0A219APX3_METCM</name>
<evidence type="ECO:0000313" key="2">
    <source>
        <dbReference type="Proteomes" id="UP000078397"/>
    </source>
</evidence>
<evidence type="ECO:0000313" key="1">
    <source>
        <dbReference type="EMBL" id="OWT42833.1"/>
    </source>
</evidence>
<dbReference type="AlphaFoldDB" id="A0A219APX3"/>
<keyword evidence="2" id="KW-1185">Reference proteome</keyword>
<accession>A0A219APX3</accession>
<dbReference type="GeneID" id="28848721"/>
<gene>
    <name evidence="1" type="ORF">VFPPC_17974</name>
</gene>
<proteinExistence type="predicted"/>
<sequence length="135" mass="15122">MEDRSFLLAFLKRRGWEKTGCATDDELGEPGLQSSQTSDRAAGWGLGAMAVAASLKTIQLAVKDNEPINQPVPQSPNELYCTRYGVQDMVSYLHVVPSYRYRLGLKQLRKSMENHSPSLPSASITCPWIVDRERH</sequence>
<dbReference type="EMBL" id="LSBJ02000005">
    <property type="protein sequence ID" value="OWT42833.1"/>
    <property type="molecule type" value="Genomic_DNA"/>
</dbReference>
<dbReference type="Proteomes" id="UP000078397">
    <property type="component" value="Unassembled WGS sequence"/>
</dbReference>